<keyword evidence="1" id="KW-0732">Signal</keyword>
<accession>A0ABV1ULE2</accession>
<name>A0ABV1ULE2_9ACTN</name>
<protein>
    <submittedName>
        <fullName evidence="2">DUF5987 family protein</fullName>
    </submittedName>
</protein>
<comment type="caution">
    <text evidence="2">The sequence shown here is derived from an EMBL/GenBank/DDBJ whole genome shotgun (WGS) entry which is preliminary data.</text>
</comment>
<dbReference type="Proteomes" id="UP001470023">
    <property type="component" value="Unassembled WGS sequence"/>
</dbReference>
<dbReference type="EMBL" id="JBEPAZ010000102">
    <property type="protein sequence ID" value="MER6434347.1"/>
    <property type="molecule type" value="Genomic_DNA"/>
</dbReference>
<feature type="signal peptide" evidence="1">
    <location>
        <begin position="1"/>
        <end position="30"/>
    </location>
</feature>
<sequence>MPSPDRRMVLKALATTFTVLCAGQVSVSSAASNEFEDAAGEWTVHTLEAFADTLIPGERRFKADLAIADAVAGPGAVQAGVITTLFSPELPLAAALPEISALLNARAILYAADHLILLPITVPAFVSLSFRHRTALVRLLFDLDDPDRAIWQMLSLLTGLAFDSAAHSDTHLAVASGHPGLSWLHFPPPGADGLWNFPAYSYGSVLASTHPATTASGSPT</sequence>
<evidence type="ECO:0000313" key="2">
    <source>
        <dbReference type="EMBL" id="MER6434347.1"/>
    </source>
</evidence>
<gene>
    <name evidence="2" type="ORF">ABT272_42890</name>
</gene>
<evidence type="ECO:0000313" key="3">
    <source>
        <dbReference type="Proteomes" id="UP001470023"/>
    </source>
</evidence>
<evidence type="ECO:0000256" key="1">
    <source>
        <dbReference type="SAM" id="SignalP"/>
    </source>
</evidence>
<dbReference type="RefSeq" id="WP_352066193.1">
    <property type="nucleotide sequence ID" value="NZ_JBEPAZ010000102.1"/>
</dbReference>
<reference evidence="2 3" key="1">
    <citation type="submission" date="2024-06" db="EMBL/GenBank/DDBJ databases">
        <title>The Natural Products Discovery Center: Release of the First 8490 Sequenced Strains for Exploring Actinobacteria Biosynthetic Diversity.</title>
        <authorList>
            <person name="Kalkreuter E."/>
            <person name="Kautsar S.A."/>
            <person name="Yang D."/>
            <person name="Bader C.D."/>
            <person name="Teijaro C.N."/>
            <person name="Fluegel L."/>
            <person name="Davis C.M."/>
            <person name="Simpson J.R."/>
            <person name="Lauterbach L."/>
            <person name="Steele A.D."/>
            <person name="Gui C."/>
            <person name="Meng S."/>
            <person name="Li G."/>
            <person name="Viehrig K."/>
            <person name="Ye F."/>
            <person name="Su P."/>
            <person name="Kiefer A.F."/>
            <person name="Nichols A."/>
            <person name="Cepeda A.J."/>
            <person name="Yan W."/>
            <person name="Fan B."/>
            <person name="Jiang Y."/>
            <person name="Adhikari A."/>
            <person name="Zheng C.-J."/>
            <person name="Schuster L."/>
            <person name="Cowan T.M."/>
            <person name="Smanski M.J."/>
            <person name="Chevrette M.G."/>
            <person name="De Carvalho L.P.S."/>
            <person name="Shen B."/>
        </authorList>
    </citation>
    <scope>NUCLEOTIDE SEQUENCE [LARGE SCALE GENOMIC DNA]</scope>
    <source>
        <strain evidence="2 3">NPDC001166</strain>
    </source>
</reference>
<organism evidence="2 3">
    <name type="scientific">Streptomyces sp. 900105245</name>
    <dbReference type="NCBI Taxonomy" id="3154379"/>
    <lineage>
        <taxon>Bacteria</taxon>
        <taxon>Bacillati</taxon>
        <taxon>Actinomycetota</taxon>
        <taxon>Actinomycetes</taxon>
        <taxon>Kitasatosporales</taxon>
        <taxon>Streptomycetaceae</taxon>
        <taxon>Streptomyces</taxon>
    </lineage>
</organism>
<keyword evidence="3" id="KW-1185">Reference proteome</keyword>
<feature type="chain" id="PRO_5045767640" evidence="1">
    <location>
        <begin position="31"/>
        <end position="220"/>
    </location>
</feature>
<dbReference type="InterPro" id="IPR046029">
    <property type="entry name" value="DUF5987"/>
</dbReference>
<proteinExistence type="predicted"/>
<dbReference type="Pfam" id="PF19449">
    <property type="entry name" value="DUF5987"/>
    <property type="match status" value="1"/>
</dbReference>